<dbReference type="InterPro" id="IPR017871">
    <property type="entry name" value="ABC_transporter-like_CS"/>
</dbReference>
<dbReference type="PROSITE" id="PS00211">
    <property type="entry name" value="ABC_TRANSPORTER_1"/>
    <property type="match status" value="1"/>
</dbReference>
<dbReference type="Pfam" id="PF00005">
    <property type="entry name" value="ABC_tran"/>
    <property type="match status" value="1"/>
</dbReference>
<dbReference type="GO" id="GO:0005524">
    <property type="term" value="F:ATP binding"/>
    <property type="evidence" value="ECO:0007669"/>
    <property type="project" value="UniProtKB-KW"/>
</dbReference>
<dbReference type="PANTHER" id="PTHR42794">
    <property type="entry name" value="HEMIN IMPORT ATP-BINDING PROTEIN HMUV"/>
    <property type="match status" value="1"/>
</dbReference>
<dbReference type="InterPro" id="IPR003439">
    <property type="entry name" value="ABC_transporter-like_ATP-bd"/>
</dbReference>
<dbReference type="EMBL" id="CAEZSJ010000057">
    <property type="protein sequence ID" value="CAB4538115.1"/>
    <property type="molecule type" value="Genomic_DNA"/>
</dbReference>
<keyword evidence="2" id="KW-0547">Nucleotide-binding</keyword>
<dbReference type="Gene3D" id="3.40.50.300">
    <property type="entry name" value="P-loop containing nucleotide triphosphate hydrolases"/>
    <property type="match status" value="1"/>
</dbReference>
<dbReference type="PROSITE" id="PS50893">
    <property type="entry name" value="ABC_TRANSPORTER_2"/>
    <property type="match status" value="1"/>
</dbReference>
<evidence type="ECO:0000259" key="5">
    <source>
        <dbReference type="PROSITE" id="PS50893"/>
    </source>
</evidence>
<dbReference type="SMART" id="SM00382">
    <property type="entry name" value="AAA"/>
    <property type="match status" value="1"/>
</dbReference>
<name>A0A6J6BH10_9ZZZZ</name>
<evidence type="ECO:0000313" key="6">
    <source>
        <dbReference type="EMBL" id="CAB4538115.1"/>
    </source>
</evidence>
<accession>A0A6J6BH10</accession>
<dbReference type="GO" id="GO:0016887">
    <property type="term" value="F:ATP hydrolysis activity"/>
    <property type="evidence" value="ECO:0007669"/>
    <property type="project" value="InterPro"/>
</dbReference>
<gene>
    <name evidence="6" type="ORF">UFOPK1425_00420</name>
</gene>
<proteinExistence type="predicted"/>
<dbReference type="FunFam" id="3.40.50.300:FF:000134">
    <property type="entry name" value="Iron-enterobactin ABC transporter ATP-binding protein"/>
    <property type="match status" value="1"/>
</dbReference>
<evidence type="ECO:0000256" key="2">
    <source>
        <dbReference type="ARBA" id="ARBA00022741"/>
    </source>
</evidence>
<evidence type="ECO:0000256" key="4">
    <source>
        <dbReference type="ARBA" id="ARBA00022967"/>
    </source>
</evidence>
<keyword evidence="3" id="KW-0067">ATP-binding</keyword>
<dbReference type="PANTHER" id="PTHR42794:SF1">
    <property type="entry name" value="HEMIN IMPORT ATP-BINDING PROTEIN HMUV"/>
    <property type="match status" value="1"/>
</dbReference>
<organism evidence="6">
    <name type="scientific">freshwater metagenome</name>
    <dbReference type="NCBI Taxonomy" id="449393"/>
    <lineage>
        <taxon>unclassified sequences</taxon>
        <taxon>metagenomes</taxon>
        <taxon>ecological metagenomes</taxon>
    </lineage>
</organism>
<dbReference type="InterPro" id="IPR027417">
    <property type="entry name" value="P-loop_NTPase"/>
</dbReference>
<dbReference type="SUPFAM" id="SSF52540">
    <property type="entry name" value="P-loop containing nucleoside triphosphate hydrolases"/>
    <property type="match status" value="1"/>
</dbReference>
<keyword evidence="4" id="KW-1278">Translocase</keyword>
<dbReference type="AlphaFoldDB" id="A0A6J6BH10"/>
<dbReference type="InterPro" id="IPR003593">
    <property type="entry name" value="AAA+_ATPase"/>
</dbReference>
<sequence length="252" mass="27918">MIKVNDLTIRFGERIILQDINVEIADGMWTCLVGPNGAGKTTFLRALLGSQPYSGSIVDNGFEVYRNHDRNVAFVPQHPQIPIGMSVSEYVMLGRSKRDGWGNESSKSRHLVADILRLTGLFGMQSQFVSQLSGGEMQRALIARALVQEPTLILLDEPTSALDLHHQIAVLNNIELLKERGVTIISTMHDITLAAMYAEKIIVMHEGKVLLDGPSDQVIHSPQLQEAFENRINVFTLDSGRPVIIAKKDLPN</sequence>
<reference evidence="6" key="1">
    <citation type="submission" date="2020-05" db="EMBL/GenBank/DDBJ databases">
        <authorList>
            <person name="Chiriac C."/>
            <person name="Salcher M."/>
            <person name="Ghai R."/>
            <person name="Kavagutti S V."/>
        </authorList>
    </citation>
    <scope>NUCLEOTIDE SEQUENCE</scope>
</reference>
<evidence type="ECO:0000256" key="3">
    <source>
        <dbReference type="ARBA" id="ARBA00022840"/>
    </source>
</evidence>
<feature type="domain" description="ABC transporter" evidence="5">
    <location>
        <begin position="2"/>
        <end position="231"/>
    </location>
</feature>
<evidence type="ECO:0000256" key="1">
    <source>
        <dbReference type="ARBA" id="ARBA00022448"/>
    </source>
</evidence>
<protein>
    <submittedName>
        <fullName evidence="6">Unannotated protein</fullName>
    </submittedName>
</protein>
<keyword evidence="1" id="KW-0813">Transport</keyword>